<feature type="signal peptide" evidence="1">
    <location>
        <begin position="1"/>
        <end position="19"/>
    </location>
</feature>
<evidence type="ECO:0000313" key="2">
    <source>
        <dbReference type="EMBL" id="MBX69413.1"/>
    </source>
</evidence>
<keyword evidence="1" id="KW-0732">Signal</keyword>
<protein>
    <submittedName>
        <fullName evidence="2">Uncharacterized protein</fullName>
    </submittedName>
</protein>
<sequence length="43" mass="5053">MQPFSLLYTFLHSSLRLLAFSSNGHPRQGCPNQTHIIGWRFRH</sequence>
<dbReference type="AlphaFoldDB" id="A0A2P2QR11"/>
<dbReference type="EMBL" id="GGEC01088929">
    <property type="protein sequence ID" value="MBX69413.1"/>
    <property type="molecule type" value="Transcribed_RNA"/>
</dbReference>
<name>A0A2P2QR11_RHIMU</name>
<proteinExistence type="predicted"/>
<reference evidence="2" key="1">
    <citation type="submission" date="2018-02" db="EMBL/GenBank/DDBJ databases">
        <title>Rhizophora mucronata_Transcriptome.</title>
        <authorList>
            <person name="Meera S.P."/>
            <person name="Sreeshan A."/>
            <person name="Augustine A."/>
        </authorList>
    </citation>
    <scope>NUCLEOTIDE SEQUENCE</scope>
    <source>
        <tissue evidence="2">Leaf</tissue>
    </source>
</reference>
<evidence type="ECO:0000256" key="1">
    <source>
        <dbReference type="SAM" id="SignalP"/>
    </source>
</evidence>
<organism evidence="2">
    <name type="scientific">Rhizophora mucronata</name>
    <name type="common">Asiatic mangrove</name>
    <dbReference type="NCBI Taxonomy" id="61149"/>
    <lineage>
        <taxon>Eukaryota</taxon>
        <taxon>Viridiplantae</taxon>
        <taxon>Streptophyta</taxon>
        <taxon>Embryophyta</taxon>
        <taxon>Tracheophyta</taxon>
        <taxon>Spermatophyta</taxon>
        <taxon>Magnoliopsida</taxon>
        <taxon>eudicotyledons</taxon>
        <taxon>Gunneridae</taxon>
        <taxon>Pentapetalae</taxon>
        <taxon>rosids</taxon>
        <taxon>fabids</taxon>
        <taxon>Malpighiales</taxon>
        <taxon>Rhizophoraceae</taxon>
        <taxon>Rhizophora</taxon>
    </lineage>
</organism>
<accession>A0A2P2QR11</accession>
<feature type="chain" id="PRO_5015163384" evidence="1">
    <location>
        <begin position="20"/>
        <end position="43"/>
    </location>
</feature>